<comment type="caution">
    <text evidence="5">The sequence shown here is derived from an EMBL/GenBank/DDBJ whole genome shotgun (WGS) entry which is preliminary data.</text>
</comment>
<dbReference type="Proteomes" id="UP000257109">
    <property type="component" value="Unassembled WGS sequence"/>
</dbReference>
<keyword evidence="2" id="KW-0677">Repeat</keyword>
<dbReference type="PANTHER" id="PTHR46344:SF3">
    <property type="entry name" value="F-BOX DOMAIN-CONTAINING PROTEIN"/>
    <property type="match status" value="1"/>
</dbReference>
<name>A0A371I597_MUCPR</name>
<dbReference type="SUPFAM" id="SSF81383">
    <property type="entry name" value="F-box domain"/>
    <property type="match status" value="1"/>
</dbReference>
<evidence type="ECO:0000313" key="5">
    <source>
        <dbReference type="EMBL" id="RDY10211.1"/>
    </source>
</evidence>
<dbReference type="AlphaFoldDB" id="A0A371I597"/>
<dbReference type="PANTHER" id="PTHR46344">
    <property type="entry name" value="OS02G0202900 PROTEIN"/>
    <property type="match status" value="1"/>
</dbReference>
<dbReference type="InterPro" id="IPR015915">
    <property type="entry name" value="Kelch-typ_b-propeller"/>
</dbReference>
<evidence type="ECO:0000313" key="6">
    <source>
        <dbReference type="Proteomes" id="UP000257109"/>
    </source>
</evidence>
<dbReference type="CDD" id="cd22152">
    <property type="entry name" value="F-box_AtAFR-like"/>
    <property type="match status" value="1"/>
</dbReference>
<dbReference type="InterPro" id="IPR001810">
    <property type="entry name" value="F-box_dom"/>
</dbReference>
<evidence type="ECO:0000259" key="3">
    <source>
        <dbReference type="Pfam" id="PF00646"/>
    </source>
</evidence>
<accession>A0A371I597</accession>
<keyword evidence="6" id="KW-1185">Reference proteome</keyword>
<evidence type="ECO:0000256" key="2">
    <source>
        <dbReference type="ARBA" id="ARBA00022737"/>
    </source>
</evidence>
<dbReference type="InterPro" id="IPR036047">
    <property type="entry name" value="F-box-like_dom_sf"/>
</dbReference>
<keyword evidence="1" id="KW-0880">Kelch repeat</keyword>
<dbReference type="EMBL" id="QJKJ01000889">
    <property type="protein sequence ID" value="RDY10211.1"/>
    <property type="molecule type" value="Genomic_DNA"/>
</dbReference>
<dbReference type="SMART" id="SM00612">
    <property type="entry name" value="Kelch"/>
    <property type="match status" value="2"/>
</dbReference>
<feature type="domain" description="F-box" evidence="3">
    <location>
        <begin position="46"/>
        <end position="85"/>
    </location>
</feature>
<dbReference type="SUPFAM" id="SSF117281">
    <property type="entry name" value="Kelch motif"/>
    <property type="match status" value="1"/>
</dbReference>
<dbReference type="Pfam" id="PF00646">
    <property type="entry name" value="F-box"/>
    <property type="match status" value="1"/>
</dbReference>
<dbReference type="InterPro" id="IPR006652">
    <property type="entry name" value="Kelch_1"/>
</dbReference>
<proteinExistence type="predicted"/>
<dbReference type="Pfam" id="PF25210">
    <property type="entry name" value="Kelch_FKB95"/>
    <property type="match status" value="1"/>
</dbReference>
<feature type="domain" description="FKB95-like N-terminal Kelch" evidence="4">
    <location>
        <begin position="126"/>
        <end position="318"/>
    </location>
</feature>
<dbReference type="InterPro" id="IPR057499">
    <property type="entry name" value="Kelch_FKB95"/>
</dbReference>
<evidence type="ECO:0000259" key="4">
    <source>
        <dbReference type="Pfam" id="PF25210"/>
    </source>
</evidence>
<gene>
    <name evidence="5" type="ORF">CR513_05307</name>
</gene>
<evidence type="ECO:0000256" key="1">
    <source>
        <dbReference type="ARBA" id="ARBA00022441"/>
    </source>
</evidence>
<reference evidence="5" key="1">
    <citation type="submission" date="2018-05" db="EMBL/GenBank/DDBJ databases">
        <title>Draft genome of Mucuna pruriens seed.</title>
        <authorList>
            <person name="Nnadi N.E."/>
            <person name="Vos R."/>
            <person name="Hasami M.H."/>
            <person name="Devisetty U.K."/>
            <person name="Aguiy J.C."/>
        </authorList>
    </citation>
    <scope>NUCLEOTIDE SEQUENCE [LARGE SCALE GENOMIC DNA]</scope>
    <source>
        <strain evidence="5">JCA_2017</strain>
    </source>
</reference>
<sequence>MKNQQSLQPPLVLQVDSAPKSKLCIQPDINPNSHRGRISVQPPFLPGLPDDLAIACLIRVPRIEHRKLHLVCKRWHRLLSEELFYSLRKSRGIAEDWLYIVKTYRGGRISVHAFDPIYQLWQPLPPVPEDFPEAIMWFSCAVLSDCHLYLLGGVDMEGSVSISRVVFYSARTNKWHRAPDMLQKRNLFRSCVINNCIYVAGGELERNQMTRSAEVYDPDQNSWSLISEMSTSMVPWFGVVHNGTWFFKGNAIGSGNSVCEAYSPETDTWTQVTNGMVNGWGNHCNCISLNGQLYALDCRDGCKLSVYDSETDSWKKFIDSKLHLDSSPAHDAAPPVSLNGKLCIIRQNMSISLVDVSSPIEQVENNPHLWKNIAGEDHPRSLVRKLWSTITGRGHSNSDGYIECCQFEVY</sequence>
<protein>
    <submittedName>
        <fullName evidence="5">F-box/kelch-repeat protein</fullName>
    </submittedName>
</protein>
<dbReference type="OrthoDB" id="45365at2759"/>
<dbReference type="Gene3D" id="2.120.10.80">
    <property type="entry name" value="Kelch-type beta propeller"/>
    <property type="match status" value="1"/>
</dbReference>
<organism evidence="5 6">
    <name type="scientific">Mucuna pruriens</name>
    <name type="common">Velvet bean</name>
    <name type="synonym">Dolichos pruriens</name>
    <dbReference type="NCBI Taxonomy" id="157652"/>
    <lineage>
        <taxon>Eukaryota</taxon>
        <taxon>Viridiplantae</taxon>
        <taxon>Streptophyta</taxon>
        <taxon>Embryophyta</taxon>
        <taxon>Tracheophyta</taxon>
        <taxon>Spermatophyta</taxon>
        <taxon>Magnoliopsida</taxon>
        <taxon>eudicotyledons</taxon>
        <taxon>Gunneridae</taxon>
        <taxon>Pentapetalae</taxon>
        <taxon>rosids</taxon>
        <taxon>fabids</taxon>
        <taxon>Fabales</taxon>
        <taxon>Fabaceae</taxon>
        <taxon>Papilionoideae</taxon>
        <taxon>50 kb inversion clade</taxon>
        <taxon>NPAAA clade</taxon>
        <taxon>indigoferoid/millettioid clade</taxon>
        <taxon>Phaseoleae</taxon>
        <taxon>Mucuna</taxon>
    </lineage>
</organism>
<feature type="non-terminal residue" evidence="5">
    <location>
        <position position="1"/>
    </location>
</feature>